<dbReference type="STRING" id="1171373.PACID_01790"/>
<reference evidence="2 3" key="1">
    <citation type="journal article" date="2012" name="BMC Genomics">
        <title>The genome sequence of Propionibacterium acidipropionici provides insights into its biotechnological and industrial potential.</title>
        <authorList>
            <person name="Parizzi L.P."/>
            <person name="Grassi M.C."/>
            <person name="Llerena L.A."/>
            <person name="Carazzolle M.F."/>
            <person name="Queiroz V.L."/>
            <person name="Lunardi I."/>
            <person name="Zeidler A.F."/>
            <person name="Teixeira P.J."/>
            <person name="Mieczkowski P."/>
            <person name="Rincones J."/>
            <person name="Pereira G.A."/>
        </authorList>
    </citation>
    <scope>NUCLEOTIDE SEQUENCE [LARGE SCALE GENOMIC DNA]</scope>
    <source>
        <strain evidence="3">ATCC 4875 / DSM 20272 / JCM 6432 / NBRC 12425 / NCIMB 8070</strain>
    </source>
</reference>
<dbReference type="EMBL" id="CP003493">
    <property type="protein sequence ID" value="AFV88030.1"/>
    <property type="molecule type" value="Genomic_DNA"/>
</dbReference>
<protein>
    <submittedName>
        <fullName evidence="2">Uncharacterized protein</fullName>
    </submittedName>
</protein>
<evidence type="ECO:0000313" key="2">
    <source>
        <dbReference type="EMBL" id="AFV88030.1"/>
    </source>
</evidence>
<sequence length="66" mass="6814">MGLSKVVTTSGPRRRPSSKAGRTGGGSGIPLPPPTLDDVEGREACRAAPIVDDDVTPTIQEDRCAP</sequence>
<feature type="compositionally biased region" description="Polar residues" evidence="1">
    <location>
        <begin position="1"/>
        <end position="11"/>
    </location>
</feature>
<dbReference type="AlphaFoldDB" id="K7SFG6"/>
<dbReference type="HOGENOM" id="CLU_2827682_0_0_11"/>
<gene>
    <name evidence="2" type="ordered locus">PACID_01790</name>
</gene>
<dbReference type="PATRIC" id="fig|1171373.8.peg.179"/>
<name>K7SFG6_ACIA4</name>
<feature type="region of interest" description="Disordered" evidence="1">
    <location>
        <begin position="1"/>
        <end position="41"/>
    </location>
</feature>
<accession>K7SFG6</accession>
<organism evidence="2 3">
    <name type="scientific">Acidipropionibacterium acidipropionici (strain ATCC 4875 / DSM 20272 / JCM 6432 / NBRC 12425 / NCIMB 8070 / 4)</name>
    <name type="common">Propionibacterium acidipropionici</name>
    <dbReference type="NCBI Taxonomy" id="1171373"/>
    <lineage>
        <taxon>Bacteria</taxon>
        <taxon>Bacillati</taxon>
        <taxon>Actinomycetota</taxon>
        <taxon>Actinomycetes</taxon>
        <taxon>Propionibacteriales</taxon>
        <taxon>Propionibacteriaceae</taxon>
        <taxon>Acidipropionibacterium</taxon>
    </lineage>
</organism>
<evidence type="ECO:0000256" key="1">
    <source>
        <dbReference type="SAM" id="MobiDB-lite"/>
    </source>
</evidence>
<evidence type="ECO:0000313" key="3">
    <source>
        <dbReference type="Proteomes" id="UP000000214"/>
    </source>
</evidence>
<dbReference type="KEGG" id="pbo:PACID_01790"/>
<dbReference type="Proteomes" id="UP000000214">
    <property type="component" value="Chromosome"/>
</dbReference>
<proteinExistence type="predicted"/>